<evidence type="ECO:0008006" key="3">
    <source>
        <dbReference type="Google" id="ProtNLM"/>
    </source>
</evidence>
<reference evidence="1 2" key="1">
    <citation type="submission" date="2016-11" db="EMBL/GenBank/DDBJ databases">
        <authorList>
            <person name="Jaros S."/>
            <person name="Januszkiewicz K."/>
            <person name="Wedrychowicz H."/>
        </authorList>
    </citation>
    <scope>NUCLEOTIDE SEQUENCE [LARGE SCALE GENOMIC DNA]</scope>
    <source>
        <strain evidence="1 2">DSM 9705</strain>
    </source>
</reference>
<name>A0A1M5W8V4_9BACT</name>
<dbReference type="Proteomes" id="UP000184139">
    <property type="component" value="Unassembled WGS sequence"/>
</dbReference>
<proteinExistence type="predicted"/>
<organism evidence="1 2">
    <name type="scientific">Desulfofustis glycolicus DSM 9705</name>
    <dbReference type="NCBI Taxonomy" id="1121409"/>
    <lineage>
        <taxon>Bacteria</taxon>
        <taxon>Pseudomonadati</taxon>
        <taxon>Thermodesulfobacteriota</taxon>
        <taxon>Desulfobulbia</taxon>
        <taxon>Desulfobulbales</taxon>
        <taxon>Desulfocapsaceae</taxon>
        <taxon>Desulfofustis</taxon>
    </lineage>
</organism>
<sequence length="92" mass="10623">MTLTFYYSPLCPRCRRVGKHLDDLLAPEARRRVRRVDVLHQPLRSWRAGVRMIPALACGDELLSGLVLDRDRITAFLAHHHLIDIPDTAKRL</sequence>
<protein>
    <recommendedName>
        <fullName evidence="3">Glutaredoxin</fullName>
    </recommendedName>
</protein>
<dbReference type="InterPro" id="IPR036249">
    <property type="entry name" value="Thioredoxin-like_sf"/>
</dbReference>
<dbReference type="Gene3D" id="3.40.30.10">
    <property type="entry name" value="Glutaredoxin"/>
    <property type="match status" value="1"/>
</dbReference>
<evidence type="ECO:0000313" key="1">
    <source>
        <dbReference type="EMBL" id="SHH84009.1"/>
    </source>
</evidence>
<dbReference type="EMBL" id="FQXS01000011">
    <property type="protein sequence ID" value="SHH84009.1"/>
    <property type="molecule type" value="Genomic_DNA"/>
</dbReference>
<evidence type="ECO:0000313" key="2">
    <source>
        <dbReference type="Proteomes" id="UP000184139"/>
    </source>
</evidence>
<accession>A0A1M5W8V4</accession>
<keyword evidence="2" id="KW-1185">Reference proteome</keyword>
<gene>
    <name evidence="1" type="ORF">SAMN02745124_02166</name>
</gene>
<dbReference type="AlphaFoldDB" id="A0A1M5W8V4"/>
<dbReference type="RefSeq" id="WP_073375915.1">
    <property type="nucleotide sequence ID" value="NZ_FQXS01000011.1"/>
</dbReference>
<dbReference type="OrthoDB" id="5432544at2"/>
<dbReference type="SUPFAM" id="SSF52833">
    <property type="entry name" value="Thioredoxin-like"/>
    <property type="match status" value="1"/>
</dbReference>
<dbReference type="STRING" id="1121409.SAMN02745124_02166"/>